<dbReference type="Proteomes" id="UP001212841">
    <property type="component" value="Unassembled WGS sequence"/>
</dbReference>
<reference evidence="3" key="1">
    <citation type="submission" date="2020-05" db="EMBL/GenBank/DDBJ databases">
        <title>Phylogenomic resolution of chytrid fungi.</title>
        <authorList>
            <person name="Stajich J.E."/>
            <person name="Amses K."/>
            <person name="Simmons R."/>
            <person name="Seto K."/>
            <person name="Myers J."/>
            <person name="Bonds A."/>
            <person name="Quandt C.A."/>
            <person name="Barry K."/>
            <person name="Liu P."/>
            <person name="Grigoriev I."/>
            <person name="Longcore J.E."/>
            <person name="James T.Y."/>
        </authorList>
    </citation>
    <scope>NUCLEOTIDE SEQUENCE</scope>
    <source>
        <strain evidence="3">JEL0318</strain>
    </source>
</reference>
<sequence>MHFTKKPSTLVAILLLGASSAVAQGWESGPCTYHDYEGDKARLGESYDSSPGWCGTRYSSLNVGRVTAVSTMNPSLCNKCLEIQSADGDGPSTYVLAIDQKGAPGLDVARSSFASTFPHDNPLDPQTCRWRVVEDSYCSGVCFGVKEECSPGVRNDLPAYLLPKVESGKGYSPPAANPAPAPAPRPTTTTTQAPKPTTAPPQSPQNAPAPAPKNPSQSTATTTITHSSPSSSPSSSSPSSPTTTATAQPEAKVQAAGAESKPTPSPQATALYNKESAGWKVGPSLSLFVTISAIVVTLI</sequence>
<feature type="region of interest" description="Disordered" evidence="1">
    <location>
        <begin position="170"/>
        <end position="269"/>
    </location>
</feature>
<protein>
    <recommendedName>
        <fullName evidence="5">Expansin-like EG45 domain-containing protein</fullName>
    </recommendedName>
</protein>
<organism evidence="3 4">
    <name type="scientific">Rhizophlyctis rosea</name>
    <dbReference type="NCBI Taxonomy" id="64517"/>
    <lineage>
        <taxon>Eukaryota</taxon>
        <taxon>Fungi</taxon>
        <taxon>Fungi incertae sedis</taxon>
        <taxon>Chytridiomycota</taxon>
        <taxon>Chytridiomycota incertae sedis</taxon>
        <taxon>Chytridiomycetes</taxon>
        <taxon>Rhizophlyctidales</taxon>
        <taxon>Rhizophlyctidaceae</taxon>
        <taxon>Rhizophlyctis</taxon>
    </lineage>
</organism>
<feature type="compositionally biased region" description="Pro residues" evidence="1">
    <location>
        <begin position="197"/>
        <end position="213"/>
    </location>
</feature>
<dbReference type="SUPFAM" id="SSF50685">
    <property type="entry name" value="Barwin-like endoglucanases"/>
    <property type="match status" value="1"/>
</dbReference>
<name>A0AAD5SBV9_9FUNG</name>
<feature type="signal peptide" evidence="2">
    <location>
        <begin position="1"/>
        <end position="23"/>
    </location>
</feature>
<dbReference type="EMBL" id="JADGJD010000549">
    <property type="protein sequence ID" value="KAJ3050142.1"/>
    <property type="molecule type" value="Genomic_DNA"/>
</dbReference>
<keyword evidence="2" id="KW-0732">Signal</keyword>
<evidence type="ECO:0008006" key="5">
    <source>
        <dbReference type="Google" id="ProtNLM"/>
    </source>
</evidence>
<feature type="chain" id="PRO_5041956823" description="Expansin-like EG45 domain-containing protein" evidence="2">
    <location>
        <begin position="24"/>
        <end position="299"/>
    </location>
</feature>
<gene>
    <name evidence="3" type="ORF">HK097_008867</name>
</gene>
<dbReference type="InterPro" id="IPR036908">
    <property type="entry name" value="RlpA-like_sf"/>
</dbReference>
<evidence type="ECO:0000313" key="4">
    <source>
        <dbReference type="Proteomes" id="UP001212841"/>
    </source>
</evidence>
<evidence type="ECO:0000256" key="1">
    <source>
        <dbReference type="SAM" id="MobiDB-lite"/>
    </source>
</evidence>
<proteinExistence type="predicted"/>
<evidence type="ECO:0000256" key="2">
    <source>
        <dbReference type="SAM" id="SignalP"/>
    </source>
</evidence>
<feature type="compositionally biased region" description="Low complexity" evidence="1">
    <location>
        <begin position="186"/>
        <end position="196"/>
    </location>
</feature>
<accession>A0AAD5SBV9</accession>
<feature type="compositionally biased region" description="Low complexity" evidence="1">
    <location>
        <begin position="214"/>
        <end position="249"/>
    </location>
</feature>
<feature type="compositionally biased region" description="Pro residues" evidence="1">
    <location>
        <begin position="175"/>
        <end position="185"/>
    </location>
</feature>
<dbReference type="AlphaFoldDB" id="A0AAD5SBV9"/>
<comment type="caution">
    <text evidence="3">The sequence shown here is derived from an EMBL/GenBank/DDBJ whole genome shotgun (WGS) entry which is preliminary data.</text>
</comment>
<keyword evidence="4" id="KW-1185">Reference proteome</keyword>
<evidence type="ECO:0000313" key="3">
    <source>
        <dbReference type="EMBL" id="KAJ3050142.1"/>
    </source>
</evidence>